<dbReference type="PANTHER" id="PTHR10783:SF103">
    <property type="entry name" value="SOLUTE CARRIER FAMILY 53 MEMBER 1"/>
    <property type="match status" value="1"/>
</dbReference>
<accession>A0AAY4EXS3</accession>
<feature type="transmembrane region" description="Helical" evidence="6">
    <location>
        <begin position="153"/>
        <end position="178"/>
    </location>
</feature>
<evidence type="ECO:0000259" key="7">
    <source>
        <dbReference type="PROSITE" id="PS51380"/>
    </source>
</evidence>
<gene>
    <name evidence="9" type="primary">MAU2</name>
</gene>
<evidence type="ECO:0000256" key="4">
    <source>
        <dbReference type="ARBA" id="ARBA00022989"/>
    </source>
</evidence>
<dbReference type="Ensembl" id="ENSDCDT00010073315.1">
    <property type="protein sequence ID" value="ENSDCDP00010062520.1"/>
    <property type="gene ID" value="ENSDCDG00010034292.1"/>
</dbReference>
<evidence type="ECO:0000256" key="2">
    <source>
        <dbReference type="ARBA" id="ARBA00009665"/>
    </source>
</evidence>
<dbReference type="Pfam" id="PF03124">
    <property type="entry name" value="EXS"/>
    <property type="match status" value="1"/>
</dbReference>
<dbReference type="Proteomes" id="UP000694580">
    <property type="component" value="Chromosome 11"/>
</dbReference>
<feature type="transmembrane region" description="Helical" evidence="6">
    <location>
        <begin position="471"/>
        <end position="493"/>
    </location>
</feature>
<evidence type="ECO:0000256" key="6">
    <source>
        <dbReference type="SAM" id="Phobius"/>
    </source>
</evidence>
<evidence type="ECO:0000313" key="10">
    <source>
        <dbReference type="Proteomes" id="UP000694580"/>
    </source>
</evidence>
<evidence type="ECO:0000256" key="5">
    <source>
        <dbReference type="ARBA" id="ARBA00023136"/>
    </source>
</evidence>
<dbReference type="Pfam" id="PF03105">
    <property type="entry name" value="SPX"/>
    <property type="match status" value="1"/>
</dbReference>
<feature type="transmembrane region" description="Helical" evidence="6">
    <location>
        <begin position="427"/>
        <end position="450"/>
    </location>
</feature>
<proteinExistence type="inferred from homology"/>
<dbReference type="GO" id="GO:0005886">
    <property type="term" value="C:plasma membrane"/>
    <property type="evidence" value="ECO:0007669"/>
    <property type="project" value="TreeGrafter"/>
</dbReference>
<evidence type="ECO:0000256" key="1">
    <source>
        <dbReference type="ARBA" id="ARBA00004141"/>
    </source>
</evidence>
<dbReference type="PROSITE" id="PS51380">
    <property type="entry name" value="EXS"/>
    <property type="match status" value="1"/>
</dbReference>
<evidence type="ECO:0000259" key="8">
    <source>
        <dbReference type="PROSITE" id="PS51382"/>
    </source>
</evidence>
<keyword evidence="3 6" id="KW-0812">Transmembrane</keyword>
<reference evidence="9" key="3">
    <citation type="submission" date="2025-09" db="UniProtKB">
        <authorList>
            <consortium name="Ensembl"/>
        </authorList>
    </citation>
    <scope>IDENTIFICATION</scope>
</reference>
<feature type="domain" description="SPX" evidence="8">
    <location>
        <begin position="1"/>
        <end position="89"/>
    </location>
</feature>
<dbReference type="GO" id="GO:0000822">
    <property type="term" value="F:inositol hexakisphosphate binding"/>
    <property type="evidence" value="ECO:0007669"/>
    <property type="project" value="TreeGrafter"/>
</dbReference>
<protein>
    <submittedName>
        <fullName evidence="9">Uncharacterized protein</fullName>
    </submittedName>
</protein>
<reference evidence="9" key="2">
    <citation type="submission" date="2025-08" db="UniProtKB">
        <authorList>
            <consortium name="Ensembl"/>
        </authorList>
    </citation>
    <scope>IDENTIFICATION</scope>
</reference>
<dbReference type="PROSITE" id="PS51382">
    <property type="entry name" value="SPX"/>
    <property type="match status" value="1"/>
</dbReference>
<evidence type="ECO:0000256" key="3">
    <source>
        <dbReference type="ARBA" id="ARBA00022692"/>
    </source>
</evidence>
<dbReference type="PANTHER" id="PTHR10783">
    <property type="entry name" value="XENOTROPIC AND POLYTROPIC RETROVIRUS RECEPTOR 1-RELATED"/>
    <property type="match status" value="1"/>
</dbReference>
<feature type="transmembrane region" description="Helical" evidence="6">
    <location>
        <begin position="396"/>
        <end position="415"/>
    </location>
</feature>
<keyword evidence="10" id="KW-1185">Reference proteome</keyword>
<dbReference type="GeneTree" id="ENSGT00500000044895"/>
<dbReference type="InterPro" id="IPR004331">
    <property type="entry name" value="SPX_dom"/>
</dbReference>
<dbReference type="GO" id="GO:0016036">
    <property type="term" value="P:cellular response to phosphate starvation"/>
    <property type="evidence" value="ECO:0007669"/>
    <property type="project" value="TreeGrafter"/>
</dbReference>
<evidence type="ECO:0000313" key="9">
    <source>
        <dbReference type="Ensembl" id="ENSDCDP00010062520.1"/>
    </source>
</evidence>
<comment type="subcellular location">
    <subcellularLocation>
        <location evidence="1">Membrane</location>
        <topology evidence="1">Multi-pass membrane protein</topology>
    </subcellularLocation>
</comment>
<keyword evidence="4 6" id="KW-1133">Transmembrane helix</keyword>
<sequence length="606" mass="69185">MKMAAFENAVQHSQGGTGGGRDFVENSKLLLQTCRGTSEMKQLKMAVSELYLALALLQKYQELNYNGFYKITKRCDAFFTSQQGQEWRTEKLDTSQLNTDGNRCQQFMSKLETFMCHLEGEDKQKAMKRLKIPLLCTEQSVSPWTAFRIGMTFGLLVALIGLVIIQGEISIATLILQVPNWEHVRPLLRLYRGSFLLIEFFFLLAVNMYIWGKSGVNHVLVFELDPRHHLSCHHIFEVAGGLAVCCCTSLLACLQAPSHPIPQHLHPLLFHCFLLLLLLNPAPVCHHQARSWLATSLFKVITAPFHQVRFAHCWLADQLNSLSPLFQDLWDLMWFYACDVKFNNQQDPSLSAERMGCELYPRAVMCLIQCFPPWLRFAQCLRCFWDSGNSTHIFNAGKYSSVFIMVMFAGLYNMARENPSLGLQATLYLYLWAVATCFSVLVTVAWDLQMDWGLLQENRLLKAEMIYSRQVFYYSAMLADVLLRISWAINIILAQMKDSASAATASAILVPLEVLRRCIWNLFRLENEHLKNCEVGRAVRDVEVPVAPLNLLERFLLENMMEQEEPAKQHNKKMASSENSSLHAFARPSQAVTKVCVYAGFDDDDK</sequence>
<feature type="transmembrane region" description="Helical" evidence="6">
    <location>
        <begin position="190"/>
        <end position="211"/>
    </location>
</feature>
<dbReference type="GO" id="GO:0005794">
    <property type="term" value="C:Golgi apparatus"/>
    <property type="evidence" value="ECO:0007669"/>
    <property type="project" value="TreeGrafter"/>
</dbReference>
<keyword evidence="5 6" id="KW-0472">Membrane</keyword>
<dbReference type="AlphaFoldDB" id="A0AAY4EXS3"/>
<reference evidence="9 10" key="1">
    <citation type="submission" date="2020-06" db="EMBL/GenBank/DDBJ databases">
        <authorList>
            <consortium name="Wellcome Sanger Institute Data Sharing"/>
        </authorList>
    </citation>
    <scope>NUCLEOTIDE SEQUENCE [LARGE SCALE GENOMIC DNA]</scope>
</reference>
<name>A0AAY4EXS3_9TELE</name>
<organism evidence="9 10">
    <name type="scientific">Denticeps clupeoides</name>
    <name type="common">denticle herring</name>
    <dbReference type="NCBI Taxonomy" id="299321"/>
    <lineage>
        <taxon>Eukaryota</taxon>
        <taxon>Metazoa</taxon>
        <taxon>Chordata</taxon>
        <taxon>Craniata</taxon>
        <taxon>Vertebrata</taxon>
        <taxon>Euteleostomi</taxon>
        <taxon>Actinopterygii</taxon>
        <taxon>Neopterygii</taxon>
        <taxon>Teleostei</taxon>
        <taxon>Clupei</taxon>
        <taxon>Clupeiformes</taxon>
        <taxon>Denticipitoidei</taxon>
        <taxon>Denticipitidae</taxon>
        <taxon>Denticeps</taxon>
    </lineage>
</organism>
<feature type="domain" description="EXS" evidence="7">
    <location>
        <begin position="356"/>
        <end position="556"/>
    </location>
</feature>
<dbReference type="InterPro" id="IPR004342">
    <property type="entry name" value="EXS_C"/>
</dbReference>
<comment type="similarity">
    <text evidence="2">Belongs to the SYG1 (TC 2.A.94) family.</text>
</comment>
<dbReference type="GO" id="GO:0006817">
    <property type="term" value="P:phosphate ion transport"/>
    <property type="evidence" value="ECO:0007669"/>
    <property type="project" value="TreeGrafter"/>
</dbReference>